<reference evidence="2" key="1">
    <citation type="submission" date="2020-11" db="EMBL/GenBank/DDBJ databases">
        <authorList>
            <person name="Whitehead M."/>
        </authorList>
    </citation>
    <scope>NUCLEOTIDE SEQUENCE</scope>
    <source>
        <strain evidence="2">EGII</strain>
    </source>
</reference>
<name>A0A811V2Z7_CERCA</name>
<accession>A0A811V2Z7</accession>
<gene>
    <name evidence="2" type="ORF">CCAP1982_LOCUS14300</name>
</gene>
<comment type="caution">
    <text evidence="2">The sequence shown here is derived from an EMBL/GenBank/DDBJ whole genome shotgun (WGS) entry which is preliminary data.</text>
</comment>
<evidence type="ECO:0000313" key="2">
    <source>
        <dbReference type="EMBL" id="CAD7005962.1"/>
    </source>
</evidence>
<dbReference type="AlphaFoldDB" id="A0A811V2Z7"/>
<dbReference type="Proteomes" id="UP000606786">
    <property type="component" value="Unassembled WGS sequence"/>
</dbReference>
<sequence>MHSLLKAHLPLFENRENRRGRAVKNNSKDACNFFMVFFLCRILFYLQQNFAEPLFCLKRVLKATKAAKEKKLQKKTSENINSDKNMHMKFDANRNVSEHN</sequence>
<dbReference type="EMBL" id="CAJHJT010000034">
    <property type="protein sequence ID" value="CAD7005962.1"/>
    <property type="molecule type" value="Genomic_DNA"/>
</dbReference>
<protein>
    <submittedName>
        <fullName evidence="2">(Mediterranean fruit fly) hypothetical protein</fullName>
    </submittedName>
</protein>
<proteinExistence type="predicted"/>
<feature type="region of interest" description="Disordered" evidence="1">
    <location>
        <begin position="72"/>
        <end position="100"/>
    </location>
</feature>
<organism evidence="2 3">
    <name type="scientific">Ceratitis capitata</name>
    <name type="common">Mediterranean fruit fly</name>
    <name type="synonym">Tephritis capitata</name>
    <dbReference type="NCBI Taxonomy" id="7213"/>
    <lineage>
        <taxon>Eukaryota</taxon>
        <taxon>Metazoa</taxon>
        <taxon>Ecdysozoa</taxon>
        <taxon>Arthropoda</taxon>
        <taxon>Hexapoda</taxon>
        <taxon>Insecta</taxon>
        <taxon>Pterygota</taxon>
        <taxon>Neoptera</taxon>
        <taxon>Endopterygota</taxon>
        <taxon>Diptera</taxon>
        <taxon>Brachycera</taxon>
        <taxon>Muscomorpha</taxon>
        <taxon>Tephritoidea</taxon>
        <taxon>Tephritidae</taxon>
        <taxon>Ceratitis</taxon>
        <taxon>Ceratitis</taxon>
    </lineage>
</organism>
<keyword evidence="3" id="KW-1185">Reference proteome</keyword>
<evidence type="ECO:0000313" key="3">
    <source>
        <dbReference type="Proteomes" id="UP000606786"/>
    </source>
</evidence>
<feature type="compositionally biased region" description="Basic and acidic residues" evidence="1">
    <location>
        <begin position="84"/>
        <end position="100"/>
    </location>
</feature>
<evidence type="ECO:0000256" key="1">
    <source>
        <dbReference type="SAM" id="MobiDB-lite"/>
    </source>
</evidence>